<reference evidence="1 2" key="1">
    <citation type="submission" date="2020-01" db="EMBL/GenBank/DDBJ databases">
        <title>Polyphasic characterisation and genomic insights into a novel alkali tolerant bacterium VR-M41.</title>
        <authorList>
            <person name="Vemuluri V.R."/>
        </authorList>
    </citation>
    <scope>NUCLEOTIDE SEQUENCE [LARGE SCALE GENOMIC DNA]</scope>
    <source>
        <strain evidence="1 2">VR-M41</strain>
    </source>
</reference>
<protein>
    <submittedName>
        <fullName evidence="1">Uncharacterized protein</fullName>
    </submittedName>
</protein>
<dbReference type="RefSeq" id="WP_166273650.1">
    <property type="nucleotide sequence ID" value="NZ_JAAFGS010000002.1"/>
</dbReference>
<evidence type="ECO:0000313" key="1">
    <source>
        <dbReference type="EMBL" id="NGZ75247.1"/>
    </source>
</evidence>
<organism evidence="1 2">
    <name type="scientific">Saccharibacillus alkalitolerans</name>
    <dbReference type="NCBI Taxonomy" id="2705290"/>
    <lineage>
        <taxon>Bacteria</taxon>
        <taxon>Bacillati</taxon>
        <taxon>Bacillota</taxon>
        <taxon>Bacilli</taxon>
        <taxon>Bacillales</taxon>
        <taxon>Paenibacillaceae</taxon>
        <taxon>Saccharibacillus</taxon>
    </lineage>
</organism>
<dbReference type="InterPro" id="IPR011044">
    <property type="entry name" value="Quino_amine_DH_bsu"/>
</dbReference>
<dbReference type="SUPFAM" id="SSF50969">
    <property type="entry name" value="YVTN repeat-like/Quinoprotein amine dehydrogenase"/>
    <property type="match status" value="1"/>
</dbReference>
<name>A0ABX0F2M9_9BACL</name>
<evidence type="ECO:0000313" key="2">
    <source>
        <dbReference type="Proteomes" id="UP000800303"/>
    </source>
</evidence>
<accession>A0ABX0F2M9</accession>
<dbReference type="Proteomes" id="UP000800303">
    <property type="component" value="Unassembled WGS sequence"/>
</dbReference>
<dbReference type="EMBL" id="JAAFGS010000002">
    <property type="protein sequence ID" value="NGZ75247.1"/>
    <property type="molecule type" value="Genomic_DNA"/>
</dbReference>
<proteinExistence type="predicted"/>
<comment type="caution">
    <text evidence="1">The sequence shown here is derived from an EMBL/GenBank/DDBJ whole genome shotgun (WGS) entry which is preliminary data.</text>
</comment>
<gene>
    <name evidence="1" type="ORF">GYN08_07940</name>
</gene>
<sequence>MNWTHILGQGLFGEHGRPDGLYWNEDRSLMAVTSTFDSMQWSARDLNGGLKVRRRVSIYRTESLSRLAVLDLRGPWPINDAAFRPGRNELAIGRGSYDGGYLFEGELLLWDYENDVSRSLLDVSREVTACRFDENGERLYMMLRPFSEEAEEGDPFETYEAYEMENPSAEGRVVAGELKPVPAEKTGIAEPYAEQDANAVLGLLQEMSRGDFEIRRRVWDIAWLGEREIACVGGSRQLERWDLDTGRTGSWGSDSAGEAYELIRAADGTLLVNCSKRELDGGMLKHRSTLLRWDADSGSCSAVLETDVPYSLSRNAAGVLLARDCSGSRRKGTGTRDFLLNGGFEREEDLNLGHYDLFNHYLRIDGAPGLYFLQGTPASSHEHKWVCAFEPSNSQVRRLFPLNTDSTEREHLMSDGGCFCTDELGESLVLAAGIHSYRPGRAADSEVLARRALEDGKTLWELRFGSPVTAVTFEPETRTVWFALAEGKLGCVDSASGRLLALEDVSVEGISTVIMSLAPRGGRIAAGTIEGWILVGEASGASAKFE</sequence>
<keyword evidence="2" id="KW-1185">Reference proteome</keyword>